<dbReference type="PIRSF" id="PIRSF015589">
    <property type="entry name" value="PP_kinase"/>
    <property type="match status" value="1"/>
</dbReference>
<dbReference type="SUPFAM" id="SSF140356">
    <property type="entry name" value="PPK N-terminal domain-like"/>
    <property type="match status" value="1"/>
</dbReference>
<dbReference type="InterPro" id="IPR041108">
    <property type="entry name" value="PP_kinase_C_1"/>
</dbReference>
<dbReference type="GO" id="GO:0006799">
    <property type="term" value="P:polyphosphate biosynthetic process"/>
    <property type="evidence" value="ECO:0007669"/>
    <property type="project" value="UniProtKB-UniRule"/>
</dbReference>
<dbReference type="NCBIfam" id="NF003918">
    <property type="entry name" value="PRK05443.1-2"/>
    <property type="match status" value="1"/>
</dbReference>
<organism evidence="10 11">
    <name type="scientific">Paenibacillus naphthalenovorans</name>
    <dbReference type="NCBI Taxonomy" id="162209"/>
    <lineage>
        <taxon>Bacteria</taxon>
        <taxon>Bacillati</taxon>
        <taxon>Bacillota</taxon>
        <taxon>Bacilli</taxon>
        <taxon>Bacillales</taxon>
        <taxon>Paenibacillaceae</taxon>
        <taxon>Paenibacillus</taxon>
    </lineage>
</organism>
<dbReference type="EC" id="2.7.4.1" evidence="8 9"/>
<keyword evidence="6 8" id="KW-0067">ATP-binding</keyword>
<proteinExistence type="inferred from homology"/>
<evidence type="ECO:0000256" key="9">
    <source>
        <dbReference type="RuleBase" id="RU003800"/>
    </source>
</evidence>
<evidence type="ECO:0000313" key="11">
    <source>
        <dbReference type="Proteomes" id="UP000061660"/>
    </source>
</evidence>
<dbReference type="InterPro" id="IPR024953">
    <property type="entry name" value="PP_kinase_middle"/>
</dbReference>
<evidence type="ECO:0000256" key="2">
    <source>
        <dbReference type="ARBA" id="ARBA00022679"/>
    </source>
</evidence>
<dbReference type="FunFam" id="3.30.870.10:FF:000001">
    <property type="entry name" value="Polyphosphate kinase"/>
    <property type="match status" value="1"/>
</dbReference>
<dbReference type="InterPro" id="IPR003414">
    <property type="entry name" value="PP_kinase"/>
</dbReference>
<dbReference type="Pfam" id="PF13089">
    <property type="entry name" value="PP_kinase_N"/>
    <property type="match status" value="1"/>
</dbReference>
<evidence type="ECO:0000256" key="8">
    <source>
        <dbReference type="HAMAP-Rule" id="MF_00347"/>
    </source>
</evidence>
<dbReference type="CDD" id="cd09168">
    <property type="entry name" value="PLDc_PaPPK1_C2_like"/>
    <property type="match status" value="1"/>
</dbReference>
<dbReference type="Gene3D" id="3.30.870.10">
    <property type="entry name" value="Endonuclease Chain A"/>
    <property type="match status" value="2"/>
</dbReference>
<comment type="PTM">
    <text evidence="8 9">An intermediate of this reaction is the autophosphorylated ppk in which a phosphate is covalently linked to a histidine residue through a N-P bond.</text>
</comment>
<evidence type="ECO:0000256" key="1">
    <source>
        <dbReference type="ARBA" id="ARBA00022553"/>
    </source>
</evidence>
<keyword evidence="11" id="KW-1185">Reference proteome</keyword>
<dbReference type="SUPFAM" id="SSF56024">
    <property type="entry name" value="Phospholipase D/nuclease"/>
    <property type="match status" value="2"/>
</dbReference>
<dbReference type="PANTHER" id="PTHR30218:SF0">
    <property type="entry name" value="POLYPHOSPHATE KINASE"/>
    <property type="match status" value="1"/>
</dbReference>
<evidence type="ECO:0000256" key="4">
    <source>
        <dbReference type="ARBA" id="ARBA00022741"/>
    </source>
</evidence>
<dbReference type="CDD" id="cd09165">
    <property type="entry name" value="PLDc_PaPPK1_C1_like"/>
    <property type="match status" value="1"/>
</dbReference>
<dbReference type="PATRIC" id="fig|162209.4.peg.505"/>
<dbReference type="NCBIfam" id="NF003920">
    <property type="entry name" value="PRK05443.2-1"/>
    <property type="match status" value="1"/>
</dbReference>
<evidence type="ECO:0000256" key="7">
    <source>
        <dbReference type="ARBA" id="ARBA00022842"/>
    </source>
</evidence>
<keyword evidence="7 8" id="KW-0460">Magnesium</keyword>
<feature type="binding site" evidence="8">
    <location>
        <position position="412"/>
    </location>
    <ligand>
        <name>Mg(2+)</name>
        <dbReference type="ChEBI" id="CHEBI:18420"/>
    </ligand>
</feature>
<feature type="binding site" evidence="8">
    <location>
        <position position="571"/>
    </location>
    <ligand>
        <name>ATP</name>
        <dbReference type="ChEBI" id="CHEBI:30616"/>
    </ligand>
</feature>
<reference evidence="10 11" key="2">
    <citation type="journal article" date="2016" name="Genome Announc.">
        <title>Complete Genome Sequences of Two Interactive Moderate Thermophiles, Paenibacillus napthalenovorans 32O-Y and Paenibacillus sp. 32O-W.</title>
        <authorList>
            <person name="Butler R.R.III."/>
            <person name="Wang J."/>
            <person name="Stark B.C."/>
            <person name="Pombert J.F."/>
        </authorList>
    </citation>
    <scope>NUCLEOTIDE SEQUENCE [LARGE SCALE GENOMIC DNA]</scope>
    <source>
        <strain evidence="10 11">32O-Y</strain>
    </source>
</reference>
<dbReference type="Pfam" id="PF02503">
    <property type="entry name" value="PP_kinase"/>
    <property type="match status" value="1"/>
</dbReference>
<dbReference type="RefSeq" id="WP_062406963.1">
    <property type="nucleotide sequence ID" value="NZ_BJCS01000002.1"/>
</dbReference>
<dbReference type="NCBIfam" id="NF003921">
    <property type="entry name" value="PRK05443.2-2"/>
    <property type="match status" value="1"/>
</dbReference>
<evidence type="ECO:0000313" key="10">
    <source>
        <dbReference type="EMBL" id="ALS20866.1"/>
    </source>
</evidence>
<dbReference type="GO" id="GO:0009358">
    <property type="term" value="C:polyphosphate kinase complex"/>
    <property type="evidence" value="ECO:0007669"/>
    <property type="project" value="InterPro"/>
</dbReference>
<dbReference type="NCBIfam" id="TIGR03705">
    <property type="entry name" value="poly_P_kin"/>
    <property type="match status" value="1"/>
</dbReference>
<dbReference type="HAMAP" id="MF_00347">
    <property type="entry name" value="Polyphosphate_kinase"/>
    <property type="match status" value="1"/>
</dbReference>
<dbReference type="Gene3D" id="3.30.1840.10">
    <property type="entry name" value="Polyphosphate kinase middle domain"/>
    <property type="match status" value="1"/>
</dbReference>
<comment type="function">
    <text evidence="8 9">Catalyzes the reversible transfer of the terminal phosphate of ATP to form a long-chain polyphosphate (polyP).</text>
</comment>
<dbReference type="EMBL" id="CP013652">
    <property type="protein sequence ID" value="ALS20866.1"/>
    <property type="molecule type" value="Genomic_DNA"/>
</dbReference>
<dbReference type="Pfam" id="PF17941">
    <property type="entry name" value="PP_kinase_C_1"/>
    <property type="match status" value="1"/>
</dbReference>
<evidence type="ECO:0000256" key="3">
    <source>
        <dbReference type="ARBA" id="ARBA00022723"/>
    </source>
</evidence>
<comment type="similarity">
    <text evidence="8 9">Belongs to the polyphosphate kinase 1 (PPK1) family.</text>
</comment>
<feature type="binding site" evidence="8">
    <location>
        <position position="382"/>
    </location>
    <ligand>
        <name>Mg(2+)</name>
        <dbReference type="ChEBI" id="CHEBI:18420"/>
    </ligand>
</feature>
<dbReference type="InterPro" id="IPR036832">
    <property type="entry name" value="PPK_N_dom_sf"/>
</dbReference>
<dbReference type="OrthoDB" id="9761456at2"/>
<dbReference type="Gene3D" id="1.20.58.310">
    <property type="entry name" value="Polyphosphate kinase N-terminal domain"/>
    <property type="match status" value="1"/>
</dbReference>
<dbReference type="Proteomes" id="UP000061660">
    <property type="component" value="Chromosome"/>
</dbReference>
<feature type="binding site" evidence="8">
    <location>
        <position position="599"/>
    </location>
    <ligand>
        <name>ATP</name>
        <dbReference type="ChEBI" id="CHEBI:30616"/>
    </ligand>
</feature>
<protein>
    <recommendedName>
        <fullName evidence="8 9">Polyphosphate kinase</fullName>
        <ecNumber evidence="8 9">2.7.4.1</ecNumber>
    </recommendedName>
    <alternativeName>
        <fullName evidence="8">ATP-polyphosphate phosphotransferase</fullName>
    </alternativeName>
    <alternativeName>
        <fullName evidence="8">Polyphosphoric acid kinase</fullName>
    </alternativeName>
</protein>
<dbReference type="KEGG" id="pnp:IJ22_04780"/>
<keyword evidence="3 8" id="KW-0479">Metal-binding</keyword>
<accession>A0A0U2KW34</accession>
<gene>
    <name evidence="8" type="primary">ppk</name>
    <name evidence="10" type="ORF">IJ22_04780</name>
</gene>
<dbReference type="SUPFAM" id="SSF143724">
    <property type="entry name" value="PHP14-like"/>
    <property type="match status" value="1"/>
</dbReference>
<comment type="cofactor">
    <cofactor evidence="8">
        <name>Mg(2+)</name>
        <dbReference type="ChEBI" id="CHEBI:18420"/>
    </cofactor>
</comment>
<keyword evidence="5 8" id="KW-0418">Kinase</keyword>
<dbReference type="STRING" id="162209.IJ22_04780"/>
<dbReference type="GO" id="GO:0008976">
    <property type="term" value="F:polyphosphate kinase activity"/>
    <property type="evidence" value="ECO:0007669"/>
    <property type="project" value="UniProtKB-UniRule"/>
</dbReference>
<dbReference type="GO" id="GO:0005524">
    <property type="term" value="F:ATP binding"/>
    <property type="evidence" value="ECO:0007669"/>
    <property type="project" value="UniProtKB-KW"/>
</dbReference>
<feature type="binding site" evidence="8">
    <location>
        <position position="51"/>
    </location>
    <ligand>
        <name>ATP</name>
        <dbReference type="ChEBI" id="CHEBI:30616"/>
    </ligand>
</feature>
<dbReference type="InterPro" id="IPR025200">
    <property type="entry name" value="PPK_C_dom2"/>
</dbReference>
<keyword evidence="1 8" id="KW-0597">Phosphoprotein</keyword>
<sequence length="705" mass="80845">MKDTTVRETSNNYLNRDLSWIEFNRRVLEEAQDAGTPLLERVKFLSIVSSNLDEFMSVRVAGIIEQMKAGHTKKDFTGYTPAGLFKRIMKRTAKMVADQYKTYRDLMRQLAKEGIIFTRYDDLNATQRKAMDEYYHEIVFPVLTPMAVDQARPFPLVHSQALYLAVVLMKEGDSEEEEPYFAIVQVPSILSRYIAVPGRTNRKKHEFIQMEDLIEKHIQTLFSGYIPVSVHGFRVTRNADLTLNEEDAEDLLEEIENQLRKRRWGDPVRLEVQKGIHPYALNKLIDEFEIISEYIFEIDGPLDLTYFMKLAASVQGYDHLRYPPIKPVYPHELDDVEDLFAKLRGQDVLVYHPYESFDAVTDFICDAAYDPQVLAIKMTLYRVSGNSQLIQALARAAESGKQVTVVVELKARFDEERNIAWARKLEQAGCHVVYGLVGLKTHCKITLVVRQEADGLRRYVHVGTGNYNDNTAKLYTDVGLFTSHKIIGEDASALFNEVTGYSAPHNWKAFGVAPTDMMEKFFEKIRREKNNAAEGKPAHIIAKLNSLSNQQMIDELYAASQAGVRIDLIVRGVCCLRPGVPGLSEHITVRSIVDRFLEHSRIYYFENAGDPEVYIASADWMTRNLTRRIELMCPVFDKQNVQSLINVLQLSLRDNVKARQLQSNGMYEPVRLKDAPPRRSQFEAMRIRSWKTTFPDNEAEDPKSS</sequence>
<feature type="binding site" evidence="8">
    <location>
        <position position="475"/>
    </location>
    <ligand>
        <name>ATP</name>
        <dbReference type="ChEBI" id="CHEBI:30616"/>
    </ligand>
</feature>
<evidence type="ECO:0000256" key="5">
    <source>
        <dbReference type="ARBA" id="ARBA00022777"/>
    </source>
</evidence>
<dbReference type="AlphaFoldDB" id="A0A0U2KW34"/>
<dbReference type="PANTHER" id="PTHR30218">
    <property type="entry name" value="POLYPHOSPHATE KINASE"/>
    <property type="match status" value="1"/>
</dbReference>
<reference evidence="11" key="1">
    <citation type="submission" date="2015-12" db="EMBL/GenBank/DDBJ databases">
        <title>Complete genome sequences of two moderately thermophilic Paenibacillus species.</title>
        <authorList>
            <person name="Butler R.III."/>
            <person name="Wang J."/>
            <person name="Stark B.C."/>
            <person name="Pombert J.-F."/>
        </authorList>
    </citation>
    <scope>NUCLEOTIDE SEQUENCE [LARGE SCALE GENOMIC DNA]</scope>
    <source>
        <strain evidence="11">32O-Y</strain>
    </source>
</reference>
<dbReference type="Pfam" id="PF13090">
    <property type="entry name" value="PP_kinase_C"/>
    <property type="match status" value="1"/>
</dbReference>
<dbReference type="NCBIfam" id="NF003917">
    <property type="entry name" value="PRK05443.1-1"/>
    <property type="match status" value="1"/>
</dbReference>
<keyword evidence="2 8" id="KW-0808">Transferase</keyword>
<comment type="catalytic activity">
    <reaction evidence="8 9">
        <text>[phosphate](n) + ATP = [phosphate](n+1) + ADP</text>
        <dbReference type="Rhea" id="RHEA:19573"/>
        <dbReference type="Rhea" id="RHEA-COMP:9859"/>
        <dbReference type="Rhea" id="RHEA-COMP:14280"/>
        <dbReference type="ChEBI" id="CHEBI:16838"/>
        <dbReference type="ChEBI" id="CHEBI:30616"/>
        <dbReference type="ChEBI" id="CHEBI:456216"/>
        <dbReference type="EC" id="2.7.4.1"/>
    </reaction>
</comment>
<dbReference type="InterPro" id="IPR036830">
    <property type="entry name" value="PP_kinase_middle_dom_sf"/>
</dbReference>
<name>A0A0U2KW34_9BACL</name>
<evidence type="ECO:0000256" key="6">
    <source>
        <dbReference type="ARBA" id="ARBA00022840"/>
    </source>
</evidence>
<feature type="active site" description="Phosphohistidine intermediate" evidence="8">
    <location>
        <position position="442"/>
    </location>
</feature>
<dbReference type="InterPro" id="IPR025198">
    <property type="entry name" value="PPK_N_dom"/>
</dbReference>
<dbReference type="GO" id="GO:0046872">
    <property type="term" value="F:metal ion binding"/>
    <property type="evidence" value="ECO:0007669"/>
    <property type="project" value="UniProtKB-KW"/>
</dbReference>
<keyword evidence="4 8" id="KW-0547">Nucleotide-binding</keyword>